<feature type="transmembrane region" description="Helical" evidence="8">
    <location>
        <begin position="272"/>
        <end position="289"/>
    </location>
</feature>
<feature type="transmembrane region" description="Helical" evidence="8">
    <location>
        <begin position="162"/>
        <end position="184"/>
    </location>
</feature>
<evidence type="ECO:0000256" key="1">
    <source>
        <dbReference type="ARBA" id="ARBA00004651"/>
    </source>
</evidence>
<organism evidence="10 11">
    <name type="scientific">Mesobacillus jeotgali</name>
    <dbReference type="NCBI Taxonomy" id="129985"/>
    <lineage>
        <taxon>Bacteria</taxon>
        <taxon>Bacillati</taxon>
        <taxon>Bacillota</taxon>
        <taxon>Bacilli</taxon>
        <taxon>Bacillales</taxon>
        <taxon>Bacillaceae</taxon>
        <taxon>Mesobacillus</taxon>
    </lineage>
</organism>
<dbReference type="InterPro" id="IPR011701">
    <property type="entry name" value="MFS"/>
</dbReference>
<evidence type="ECO:0000256" key="8">
    <source>
        <dbReference type="SAM" id="Phobius"/>
    </source>
</evidence>
<reference evidence="10 11" key="1">
    <citation type="submission" date="2023-09" db="EMBL/GenBank/DDBJ databases">
        <title>Microbial mechanism of fulvic acid promoting antimony reduction mineralization in rice fields.</title>
        <authorList>
            <person name="Chen G."/>
            <person name="Lan J."/>
        </authorList>
    </citation>
    <scope>NUCLEOTIDE SEQUENCE [LARGE SCALE GENOMIC DNA]</scope>
    <source>
        <strain evidence="10 11">PS1</strain>
    </source>
</reference>
<dbReference type="InterPro" id="IPR036259">
    <property type="entry name" value="MFS_trans_sf"/>
</dbReference>
<dbReference type="Pfam" id="PF07690">
    <property type="entry name" value="MFS_1"/>
    <property type="match status" value="1"/>
</dbReference>
<protein>
    <submittedName>
        <fullName evidence="10">MFS transporter</fullName>
    </submittedName>
</protein>
<feature type="transmembrane region" description="Helical" evidence="8">
    <location>
        <begin position="76"/>
        <end position="95"/>
    </location>
</feature>
<evidence type="ECO:0000256" key="7">
    <source>
        <dbReference type="ARBA" id="ARBA00023136"/>
    </source>
</evidence>
<evidence type="ECO:0000259" key="9">
    <source>
        <dbReference type="PROSITE" id="PS50850"/>
    </source>
</evidence>
<feature type="domain" description="Major facilitator superfamily (MFS) profile" evidence="9">
    <location>
        <begin position="10"/>
        <end position="378"/>
    </location>
</feature>
<proteinExistence type="inferred from homology"/>
<keyword evidence="11" id="KW-1185">Reference proteome</keyword>
<dbReference type="RefSeq" id="WP_311074665.1">
    <property type="nucleotide sequence ID" value="NZ_CP134494.1"/>
</dbReference>
<feature type="transmembrane region" description="Helical" evidence="8">
    <location>
        <begin position="243"/>
        <end position="260"/>
    </location>
</feature>
<comment type="subcellular location">
    <subcellularLocation>
        <location evidence="1">Cell membrane</location>
        <topology evidence="1">Multi-pass membrane protein</topology>
    </subcellularLocation>
</comment>
<evidence type="ECO:0000313" key="11">
    <source>
        <dbReference type="Proteomes" id="UP001303324"/>
    </source>
</evidence>
<keyword evidence="3" id="KW-0813">Transport</keyword>
<evidence type="ECO:0000256" key="4">
    <source>
        <dbReference type="ARBA" id="ARBA00022475"/>
    </source>
</evidence>
<evidence type="ECO:0000256" key="6">
    <source>
        <dbReference type="ARBA" id="ARBA00022989"/>
    </source>
</evidence>
<comment type="similarity">
    <text evidence="2">Belongs to the major facilitator superfamily.</text>
</comment>
<evidence type="ECO:0000256" key="5">
    <source>
        <dbReference type="ARBA" id="ARBA00022692"/>
    </source>
</evidence>
<evidence type="ECO:0000256" key="2">
    <source>
        <dbReference type="ARBA" id="ARBA00008335"/>
    </source>
</evidence>
<feature type="transmembrane region" description="Helical" evidence="8">
    <location>
        <begin position="295"/>
        <end position="319"/>
    </location>
</feature>
<keyword evidence="5 8" id="KW-0812">Transmembrane</keyword>
<feature type="transmembrane region" description="Helical" evidence="8">
    <location>
        <begin position="101"/>
        <end position="121"/>
    </location>
</feature>
<evidence type="ECO:0000256" key="3">
    <source>
        <dbReference type="ARBA" id="ARBA00022448"/>
    </source>
</evidence>
<dbReference type="InterPro" id="IPR020846">
    <property type="entry name" value="MFS_dom"/>
</dbReference>
<sequence>MKPMSFFQKASILLTLCAIMVASNIYTLIPIYSVLADDLLIAESHVVLAGGLFTFFYACGLLSFGPVSDFTGRKKILVFGLLASALTTLAVGFSAGSLSLWIARSLQGVTLATFASVAFAYSYDIFNYRHRTILVVLINTGFLIAGIFGQVASAFLTDVFSWNSVFFFFSALYFILFASALFLLKESPPPATESKPLWRIFFQLLKEPVLMKCYSITFSLLFAIIAFYDAIGRFFDGPSSDLLMIRLVGLIGASLSLFTGKLIDRWGELRTLMFGLAIGSTSAFMLLFFHSTGALIIFSIFFVSSISLVIPTVITLIGFYGSSQRAKALSLYSFILLTGASLAPPIAALLPFSGVMILLSSLFFFNIGLCILIQKKALQSANAG</sequence>
<evidence type="ECO:0000313" key="10">
    <source>
        <dbReference type="EMBL" id="WNF24060.1"/>
    </source>
</evidence>
<dbReference type="SUPFAM" id="SSF103473">
    <property type="entry name" value="MFS general substrate transporter"/>
    <property type="match status" value="1"/>
</dbReference>
<feature type="transmembrane region" description="Helical" evidence="8">
    <location>
        <begin position="331"/>
        <end position="350"/>
    </location>
</feature>
<keyword evidence="6 8" id="KW-1133">Transmembrane helix</keyword>
<feature type="transmembrane region" description="Helical" evidence="8">
    <location>
        <begin position="356"/>
        <end position="373"/>
    </location>
</feature>
<dbReference type="EMBL" id="CP134494">
    <property type="protein sequence ID" value="WNF24060.1"/>
    <property type="molecule type" value="Genomic_DNA"/>
</dbReference>
<accession>A0ABY9VK97</accession>
<dbReference type="PANTHER" id="PTHR43271">
    <property type="entry name" value="BLL2771 PROTEIN"/>
    <property type="match status" value="1"/>
</dbReference>
<name>A0ABY9VK97_9BACI</name>
<keyword evidence="7 8" id="KW-0472">Membrane</keyword>
<keyword evidence="4" id="KW-1003">Cell membrane</keyword>
<dbReference type="PROSITE" id="PS50850">
    <property type="entry name" value="MFS"/>
    <property type="match status" value="1"/>
</dbReference>
<dbReference type="PANTHER" id="PTHR43271:SF2">
    <property type="entry name" value="BLL2771 PROTEIN"/>
    <property type="match status" value="1"/>
</dbReference>
<feature type="transmembrane region" description="Helical" evidence="8">
    <location>
        <begin position="133"/>
        <end position="156"/>
    </location>
</feature>
<dbReference type="Gene3D" id="1.20.1720.10">
    <property type="entry name" value="Multidrug resistance protein D"/>
    <property type="match status" value="2"/>
</dbReference>
<gene>
    <name evidence="10" type="ORF">RH061_06135</name>
</gene>
<dbReference type="Proteomes" id="UP001303324">
    <property type="component" value="Chromosome"/>
</dbReference>
<feature type="transmembrane region" description="Helical" evidence="8">
    <location>
        <begin position="46"/>
        <end position="64"/>
    </location>
</feature>
<feature type="transmembrane region" description="Helical" evidence="8">
    <location>
        <begin position="209"/>
        <end position="231"/>
    </location>
</feature>